<comment type="similarity">
    <text evidence="4">Belongs to the peptidase C19 family.</text>
</comment>
<dbReference type="Pfam" id="PF02148">
    <property type="entry name" value="zf-UBP"/>
    <property type="match status" value="1"/>
</dbReference>
<evidence type="ECO:0000313" key="7">
    <source>
        <dbReference type="EMBL" id="KZF18900.1"/>
    </source>
</evidence>
<keyword evidence="8" id="KW-1185">Reference proteome</keyword>
<keyword evidence="2" id="KW-0863">Zinc-finger</keyword>
<feature type="domain" description="USP" evidence="6">
    <location>
        <begin position="195"/>
        <end position="518"/>
    </location>
</feature>
<dbReference type="InterPro" id="IPR001607">
    <property type="entry name" value="Znf_UBP"/>
</dbReference>
<dbReference type="InterPro" id="IPR028889">
    <property type="entry name" value="USP"/>
</dbReference>
<dbReference type="RefSeq" id="XP_018184455.1">
    <property type="nucleotide sequence ID" value="XM_018330382.1"/>
</dbReference>
<dbReference type="InterPro" id="IPR018200">
    <property type="entry name" value="USP_CS"/>
</dbReference>
<dbReference type="InterPro" id="IPR050164">
    <property type="entry name" value="Peptidase_C19"/>
</dbReference>
<evidence type="ECO:0000256" key="3">
    <source>
        <dbReference type="ARBA" id="ARBA00022833"/>
    </source>
</evidence>
<dbReference type="PANTHER" id="PTHR24006:SF937">
    <property type="entry name" value="UBIQUITIN CARBOXYL-TERMINAL HYDROLASE"/>
    <property type="match status" value="1"/>
</dbReference>
<organism evidence="7 8">
    <name type="scientific">Xylona heveae (strain CBS 132557 / TC161)</name>
    <dbReference type="NCBI Taxonomy" id="1328760"/>
    <lineage>
        <taxon>Eukaryota</taxon>
        <taxon>Fungi</taxon>
        <taxon>Dikarya</taxon>
        <taxon>Ascomycota</taxon>
        <taxon>Pezizomycotina</taxon>
        <taxon>Xylonomycetes</taxon>
        <taxon>Xylonales</taxon>
        <taxon>Xylonaceae</taxon>
        <taxon>Xylona</taxon>
    </lineage>
</organism>
<keyword evidence="4 7" id="KW-0378">Hydrolase</keyword>
<dbReference type="PANTHER" id="PTHR24006">
    <property type="entry name" value="UBIQUITIN CARBOXYL-TERMINAL HYDROLASE"/>
    <property type="match status" value="1"/>
</dbReference>
<dbReference type="Proteomes" id="UP000076632">
    <property type="component" value="Unassembled WGS sequence"/>
</dbReference>
<accession>A0A164ZBK0</accession>
<evidence type="ECO:0000259" key="6">
    <source>
        <dbReference type="PROSITE" id="PS50235"/>
    </source>
</evidence>
<dbReference type="GO" id="GO:0005634">
    <property type="term" value="C:nucleus"/>
    <property type="evidence" value="ECO:0007669"/>
    <property type="project" value="TreeGrafter"/>
</dbReference>
<dbReference type="InterPro" id="IPR038765">
    <property type="entry name" value="Papain-like_cys_pep_sf"/>
</dbReference>
<dbReference type="EC" id="3.4.19.12" evidence="4"/>
<dbReference type="GO" id="GO:0008270">
    <property type="term" value="F:zinc ion binding"/>
    <property type="evidence" value="ECO:0007669"/>
    <property type="project" value="UniProtKB-KW"/>
</dbReference>
<dbReference type="PROSITE" id="PS00972">
    <property type="entry name" value="USP_1"/>
    <property type="match status" value="1"/>
</dbReference>
<dbReference type="OMA" id="NVSCNCI"/>
<dbReference type="Gene3D" id="3.90.70.10">
    <property type="entry name" value="Cysteine proteinases"/>
    <property type="match status" value="1"/>
</dbReference>
<sequence length="520" mass="58692">MASNETIVLTPNSNTASTSPSSWNPKFSCPPDHLRGPAYGCEHLQELLSHSQETIQSSLRGYIALQRAIFTKHSMVSQTAKFIKGRYERQFTSFTPTYLCLQCPTICTQEEKTSHWNSKRHSFAVESRSGCLYCHCCEDFVYDPMLEDIRLAKHQHTGSLGNKKRKYTDFASSTEHERSVGANTDAVPCQAAGLRGLYNMGQTCFMSVILQSLIHNPLIRNFFLSDGHRSDECSLENCVSCALDEIFSELFSIEKSDGFGAVGMLYKSWASEQALAGYQQQDAHEYFQSLLNQLHSSNGGKEAGIDQCNCIVHKLFYGKLQSTVTCEECQNTTTAEDPVMDLSLHLQSQLKLPKNKSFGSVTVPRIELQDCLARYTSEERLEPDEYTCQNCHVAPKRAVKQLTLKRLPPILCIQLKKFEHSRSAAFKIESKLHFPLKLDMTPYTTRYRSGLMSGSLQGSYVYELSSVIVHKGSLESGHYISYSREGNEWFMFDDNKVTLALEAEVLEADAYLLFYIVRAL</sequence>
<dbReference type="InParanoid" id="A0A164ZBK0"/>
<dbReference type="AlphaFoldDB" id="A0A164ZBK0"/>
<dbReference type="GeneID" id="28895519"/>
<proteinExistence type="inferred from homology"/>
<dbReference type="SUPFAM" id="SSF54001">
    <property type="entry name" value="Cysteine proteinases"/>
    <property type="match status" value="1"/>
</dbReference>
<evidence type="ECO:0000256" key="1">
    <source>
        <dbReference type="ARBA" id="ARBA00022723"/>
    </source>
</evidence>
<dbReference type="Pfam" id="PF00443">
    <property type="entry name" value="UCH"/>
    <property type="match status" value="1"/>
</dbReference>
<dbReference type="FunCoup" id="A0A164ZBK0">
    <property type="interactions" value="452"/>
</dbReference>
<dbReference type="STRING" id="1328760.A0A164ZBK0"/>
<evidence type="ECO:0000256" key="4">
    <source>
        <dbReference type="RuleBase" id="RU366025"/>
    </source>
</evidence>
<dbReference type="GO" id="GO:0005829">
    <property type="term" value="C:cytosol"/>
    <property type="evidence" value="ECO:0007669"/>
    <property type="project" value="TreeGrafter"/>
</dbReference>
<feature type="compositionally biased region" description="Low complexity" evidence="5">
    <location>
        <begin position="10"/>
        <end position="24"/>
    </location>
</feature>
<keyword evidence="4" id="KW-0645">Protease</keyword>
<dbReference type="OrthoDB" id="289038at2759"/>
<keyword evidence="4" id="KW-0788">Thiol protease</keyword>
<dbReference type="GO" id="GO:0016579">
    <property type="term" value="P:protein deubiquitination"/>
    <property type="evidence" value="ECO:0007669"/>
    <property type="project" value="InterPro"/>
</dbReference>
<dbReference type="CDD" id="cd02660">
    <property type="entry name" value="Peptidase_C19D"/>
    <property type="match status" value="1"/>
</dbReference>
<dbReference type="PROSITE" id="PS00973">
    <property type="entry name" value="USP_2"/>
    <property type="match status" value="1"/>
</dbReference>
<evidence type="ECO:0000256" key="5">
    <source>
        <dbReference type="SAM" id="MobiDB-lite"/>
    </source>
</evidence>
<dbReference type="InterPro" id="IPR001394">
    <property type="entry name" value="Peptidase_C19_UCH"/>
</dbReference>
<keyword evidence="1" id="KW-0479">Metal-binding</keyword>
<feature type="region of interest" description="Disordered" evidence="5">
    <location>
        <begin position="1"/>
        <end position="24"/>
    </location>
</feature>
<reference evidence="7 8" key="1">
    <citation type="journal article" date="2016" name="Fungal Biol.">
        <title>The genome of Xylona heveae provides a window into fungal endophytism.</title>
        <authorList>
            <person name="Gazis R."/>
            <person name="Kuo A."/>
            <person name="Riley R."/>
            <person name="LaButti K."/>
            <person name="Lipzen A."/>
            <person name="Lin J."/>
            <person name="Amirebrahimi M."/>
            <person name="Hesse C.N."/>
            <person name="Spatafora J.W."/>
            <person name="Henrissat B."/>
            <person name="Hainaut M."/>
            <person name="Grigoriev I.V."/>
            <person name="Hibbett D.S."/>
        </authorList>
    </citation>
    <scope>NUCLEOTIDE SEQUENCE [LARGE SCALE GENOMIC DNA]</scope>
    <source>
        <strain evidence="7 8">TC161</strain>
    </source>
</reference>
<dbReference type="EMBL" id="KV407469">
    <property type="protein sequence ID" value="KZF18900.1"/>
    <property type="molecule type" value="Genomic_DNA"/>
</dbReference>
<keyword evidence="3" id="KW-0862">Zinc</keyword>
<evidence type="ECO:0000256" key="2">
    <source>
        <dbReference type="ARBA" id="ARBA00022771"/>
    </source>
</evidence>
<dbReference type="Gene3D" id="3.30.40.10">
    <property type="entry name" value="Zinc/RING finger domain, C3HC4 (zinc finger)"/>
    <property type="match status" value="1"/>
</dbReference>
<dbReference type="GO" id="GO:0006508">
    <property type="term" value="P:proteolysis"/>
    <property type="evidence" value="ECO:0007669"/>
    <property type="project" value="UniProtKB-KW"/>
</dbReference>
<protein>
    <recommendedName>
        <fullName evidence="4">Ubiquitin carboxyl-terminal hydrolase</fullName>
        <ecNumber evidence="4">3.4.19.12</ecNumber>
    </recommendedName>
</protein>
<dbReference type="SUPFAM" id="SSF57850">
    <property type="entry name" value="RING/U-box"/>
    <property type="match status" value="1"/>
</dbReference>
<dbReference type="PROSITE" id="PS50235">
    <property type="entry name" value="USP_3"/>
    <property type="match status" value="1"/>
</dbReference>
<evidence type="ECO:0000313" key="8">
    <source>
        <dbReference type="Proteomes" id="UP000076632"/>
    </source>
</evidence>
<dbReference type="GO" id="GO:0004843">
    <property type="term" value="F:cysteine-type deubiquitinase activity"/>
    <property type="evidence" value="ECO:0007669"/>
    <property type="project" value="UniProtKB-UniRule"/>
</dbReference>
<gene>
    <name evidence="7" type="ORF">L228DRAFT_225430</name>
</gene>
<dbReference type="InterPro" id="IPR013083">
    <property type="entry name" value="Znf_RING/FYVE/PHD"/>
</dbReference>
<name>A0A164ZBK0_XYLHT</name>
<comment type="catalytic activity">
    <reaction evidence="4">
        <text>Thiol-dependent hydrolysis of ester, thioester, amide, peptide and isopeptide bonds formed by the C-terminal Gly of ubiquitin (a 76-residue protein attached to proteins as an intracellular targeting signal).</text>
        <dbReference type="EC" id="3.4.19.12"/>
    </reaction>
</comment>
<keyword evidence="4" id="KW-0833">Ubl conjugation pathway</keyword>